<evidence type="ECO:0000313" key="1">
    <source>
        <dbReference type="EMBL" id="CAA9889769.1"/>
    </source>
</evidence>
<dbReference type="EMBL" id="CADCXN010000035">
    <property type="protein sequence ID" value="CAA9889769.1"/>
    <property type="molecule type" value="Genomic_DNA"/>
</dbReference>
<comment type="caution">
    <text evidence="1">The sequence shown here is derived from an EMBL/GenBank/DDBJ whole genome shotgun (WGS) entry which is preliminary data.</text>
</comment>
<accession>A0A8S0WHF2</accession>
<dbReference type="AlphaFoldDB" id="A0A8S0WHF2"/>
<proteinExistence type="predicted"/>
<keyword evidence="2" id="KW-1185">Reference proteome</keyword>
<sequence>MMSDVDIFEVTANAEQIPKTCKVIGLSLTSGVVNTFFVSLFNTALMI</sequence>
<evidence type="ECO:0000313" key="2">
    <source>
        <dbReference type="Proteomes" id="UP000494216"/>
    </source>
</evidence>
<protein>
    <submittedName>
        <fullName evidence="1">Uncharacterized protein</fullName>
    </submittedName>
</protein>
<dbReference type="Proteomes" id="UP000494216">
    <property type="component" value="Unassembled WGS sequence"/>
</dbReference>
<name>A0A8S0WHF2_9GAMM</name>
<gene>
    <name evidence="1" type="ORF">METHB2_130034</name>
</gene>
<reference evidence="1 2" key="1">
    <citation type="submission" date="2020-02" db="EMBL/GenBank/DDBJ databases">
        <authorList>
            <person name="Hogendoorn C."/>
        </authorList>
    </citation>
    <scope>NUCLEOTIDE SEQUENCE [LARGE SCALE GENOMIC DNA]</scope>
    <source>
        <strain evidence="1">METHB21</strain>
    </source>
</reference>
<organism evidence="1 2">
    <name type="scientific">Candidatus Methylobacter favarea</name>
    <dbReference type="NCBI Taxonomy" id="2707345"/>
    <lineage>
        <taxon>Bacteria</taxon>
        <taxon>Pseudomonadati</taxon>
        <taxon>Pseudomonadota</taxon>
        <taxon>Gammaproteobacteria</taxon>
        <taxon>Methylococcales</taxon>
        <taxon>Methylococcaceae</taxon>
        <taxon>Methylobacter</taxon>
    </lineage>
</organism>